<name>A0A183GN55_HELPZ</name>
<feature type="region of interest" description="Disordered" evidence="1">
    <location>
        <begin position="569"/>
        <end position="591"/>
    </location>
</feature>
<organism evidence="3 4">
    <name type="scientific">Heligmosomoides polygyrus</name>
    <name type="common">Parasitic roundworm</name>
    <dbReference type="NCBI Taxonomy" id="6339"/>
    <lineage>
        <taxon>Eukaryota</taxon>
        <taxon>Metazoa</taxon>
        <taxon>Ecdysozoa</taxon>
        <taxon>Nematoda</taxon>
        <taxon>Chromadorea</taxon>
        <taxon>Rhabditida</taxon>
        <taxon>Rhabditina</taxon>
        <taxon>Rhabditomorpha</taxon>
        <taxon>Strongyloidea</taxon>
        <taxon>Heligmosomidae</taxon>
        <taxon>Heligmosomoides</taxon>
    </lineage>
</organism>
<proteinExistence type="predicted"/>
<accession>A0A3P8E8V4</accession>
<dbReference type="Proteomes" id="UP000050761">
    <property type="component" value="Unassembled WGS sequence"/>
</dbReference>
<dbReference type="AlphaFoldDB" id="A0A183GN55"/>
<gene>
    <name evidence="2" type="ORF">HPBE_LOCUS24124</name>
</gene>
<feature type="region of interest" description="Disordered" evidence="1">
    <location>
        <begin position="262"/>
        <end position="281"/>
    </location>
</feature>
<reference evidence="2 3" key="1">
    <citation type="submission" date="2018-11" db="EMBL/GenBank/DDBJ databases">
        <authorList>
            <consortium name="Pathogen Informatics"/>
        </authorList>
    </citation>
    <scope>NUCLEOTIDE SEQUENCE [LARGE SCALE GENOMIC DNA]</scope>
</reference>
<dbReference type="WBParaSite" id="HPBE_0002412501-mRNA-1">
    <property type="protein sequence ID" value="HPBE_0002412501-mRNA-1"/>
    <property type="gene ID" value="HPBE_0002412501"/>
</dbReference>
<feature type="compositionally biased region" description="Polar residues" evidence="1">
    <location>
        <begin position="262"/>
        <end position="276"/>
    </location>
</feature>
<evidence type="ECO:0000313" key="4">
    <source>
        <dbReference type="WBParaSite" id="HPBE_0002412501-mRNA-1"/>
    </source>
</evidence>
<evidence type="ECO:0000313" key="2">
    <source>
        <dbReference type="EMBL" id="VDP42998.1"/>
    </source>
</evidence>
<evidence type="ECO:0000313" key="3">
    <source>
        <dbReference type="Proteomes" id="UP000050761"/>
    </source>
</evidence>
<accession>A0A183GN55</accession>
<sequence length="644" mass="72658">MLCGEVFRQSSLRIVSVNKQQNAVLVTLLLVSHSFEAEFLKNIYNKVIGVKKYVCHCHHVDAAKYLAAEMLAVGSRFSYYNDPSATGSTAYVNEADIPLHVVDLLNLSMKDIDETISVTERDVCQFLNDALRRYYSGSGWNSRYAMPVSEMVQPKEEIEYNTLEGRVGEAGVSGVVMKQNFDLTDALRQETTYSEKMNSTAGSAKRVEEEPGYVVFREPKMECEEISEFDSAMNAQQPAENAGRLIYSGDSCTSESASYSMNRQHQIASHSATQSHDAAPQLDETDPALLKQYFLIEGEMLMKLFRFCPECGEKLARSRLCPVGTAAVMRYVCSSCPARTPNGKRWESQPRAVEHGKEKILQGNLNAVVAAVTTGIRYMELRRFAEQLNLSLFSRSFFLRVFEWTKTAVDQVYQSHQKSLMEVVRSAYEAAKEGECSSILPWIERLKAHLHRCVEFDSKSGSEVPHLFNKCLSVVKDGPSVRDVLSSYFLTEYQFWSLRSVVLNKRFQRDLTRSTASGGVSVRRFENVLDRIYLRSNADRICLYPMYMKMCVLHLNTLRLVELAKGRRRLKGAKSTRPHSAQKSAENHKSPMVHEWRDSVLQAVVAIRLRILENDPDDLDGHSLDVLGLTDGEEACNVQGGLAQ</sequence>
<dbReference type="OrthoDB" id="5873540at2759"/>
<keyword evidence="3" id="KW-1185">Reference proteome</keyword>
<dbReference type="EMBL" id="UZAH01035877">
    <property type="protein sequence ID" value="VDP42998.1"/>
    <property type="molecule type" value="Genomic_DNA"/>
</dbReference>
<evidence type="ECO:0000256" key="1">
    <source>
        <dbReference type="SAM" id="MobiDB-lite"/>
    </source>
</evidence>
<reference evidence="4" key="2">
    <citation type="submission" date="2019-09" db="UniProtKB">
        <authorList>
            <consortium name="WormBaseParasite"/>
        </authorList>
    </citation>
    <scope>IDENTIFICATION</scope>
</reference>
<protein>
    <submittedName>
        <fullName evidence="4">ATP-dependent DNA helicase</fullName>
    </submittedName>
</protein>